<dbReference type="GO" id="GO:0009103">
    <property type="term" value="P:lipopolysaccharide biosynthetic process"/>
    <property type="evidence" value="ECO:0007669"/>
    <property type="project" value="TreeGrafter"/>
</dbReference>
<reference evidence="3 4" key="1">
    <citation type="journal article" date="2012" name="J. Bacteriol.">
        <title>Draft Genome Sequence of Oceaniovalibus guishaninsula JLT2003T.</title>
        <authorList>
            <person name="Tang K."/>
            <person name="Liu K."/>
            <person name="Jiao N."/>
        </authorList>
    </citation>
    <scope>NUCLEOTIDE SEQUENCE [LARGE SCALE GENOMIC DNA]</scope>
    <source>
        <strain evidence="3 4">JLT2003</strain>
    </source>
</reference>
<dbReference type="RefSeq" id="WP_007427877.1">
    <property type="nucleotide sequence ID" value="NZ_AMGO01000068.1"/>
</dbReference>
<protein>
    <submittedName>
        <fullName evidence="3">Group 1 glycosyl transferase</fullName>
    </submittedName>
</protein>
<keyword evidence="4" id="KW-1185">Reference proteome</keyword>
<dbReference type="InterPro" id="IPR001296">
    <property type="entry name" value="Glyco_trans_1"/>
</dbReference>
<feature type="domain" description="Glycosyl transferase family 1" evidence="2">
    <location>
        <begin position="184"/>
        <end position="325"/>
    </location>
</feature>
<dbReference type="eggNOG" id="COG0438">
    <property type="taxonomic scope" value="Bacteria"/>
</dbReference>
<sequence>MTLWNVEFSLALHNRTGKYQIGRAILADHADLIARTYYWRLAAADIPSGLRARVIGKLLQTEIRLRADPRLAAPARIRTGRPVLHLDPFTVTIHALTPDDMVLCHDMGPITHPGLFTPQVVSLYRRAFATIADIGPRTIFVSEASRRAYRDVYGPLRRSDIIYPPIRFPSGGPAGDPPDPPRGVGRPFLLTVGSIGARKNQAATIRAYAASGLAGRGVGYVLCGSREPGCEDVAKAAAATPGVVLLDHVSDEVLAWLYDNAAGFVLVSRLEGFGMPVAEAIARDLVPLISAGGVLEEVAGPAALTADPGDEAGIARQMSALAAMTAAEKARRRSDLSQAITRFTPERFRDAWRRVLC</sequence>
<dbReference type="STRING" id="1231392.OCGS_2725"/>
<proteinExistence type="predicted"/>
<gene>
    <name evidence="3" type="ORF">OCGS_2725</name>
</gene>
<dbReference type="GO" id="GO:0016757">
    <property type="term" value="F:glycosyltransferase activity"/>
    <property type="evidence" value="ECO:0007669"/>
    <property type="project" value="InterPro"/>
</dbReference>
<organism evidence="3 4">
    <name type="scientific">Oceaniovalibus guishaninsula JLT2003</name>
    <dbReference type="NCBI Taxonomy" id="1231392"/>
    <lineage>
        <taxon>Bacteria</taxon>
        <taxon>Pseudomonadati</taxon>
        <taxon>Pseudomonadota</taxon>
        <taxon>Alphaproteobacteria</taxon>
        <taxon>Rhodobacterales</taxon>
        <taxon>Roseobacteraceae</taxon>
        <taxon>Oceaniovalibus</taxon>
    </lineage>
</organism>
<dbReference type="PATRIC" id="fig|1231392.3.peg.2742"/>
<dbReference type="EMBL" id="AMGO01000068">
    <property type="protein sequence ID" value="EKE43134.1"/>
    <property type="molecule type" value="Genomic_DNA"/>
</dbReference>
<evidence type="ECO:0000259" key="2">
    <source>
        <dbReference type="Pfam" id="PF00534"/>
    </source>
</evidence>
<comment type="caution">
    <text evidence="3">The sequence shown here is derived from an EMBL/GenBank/DDBJ whole genome shotgun (WGS) entry which is preliminary data.</text>
</comment>
<dbReference type="OrthoDB" id="9790710at2"/>
<dbReference type="Proteomes" id="UP000006765">
    <property type="component" value="Unassembled WGS sequence"/>
</dbReference>
<dbReference type="PANTHER" id="PTHR46401:SF2">
    <property type="entry name" value="GLYCOSYLTRANSFERASE WBBK-RELATED"/>
    <property type="match status" value="1"/>
</dbReference>
<dbReference type="SUPFAM" id="SSF53756">
    <property type="entry name" value="UDP-Glycosyltransferase/glycogen phosphorylase"/>
    <property type="match status" value="1"/>
</dbReference>
<name>K2HJI9_9RHOB</name>
<dbReference type="Gene3D" id="3.40.50.2000">
    <property type="entry name" value="Glycogen Phosphorylase B"/>
    <property type="match status" value="1"/>
</dbReference>
<accession>K2HJI9</accession>
<evidence type="ECO:0000313" key="4">
    <source>
        <dbReference type="Proteomes" id="UP000006765"/>
    </source>
</evidence>
<keyword evidence="1 3" id="KW-0808">Transferase</keyword>
<evidence type="ECO:0000313" key="3">
    <source>
        <dbReference type="EMBL" id="EKE43134.1"/>
    </source>
</evidence>
<dbReference type="PANTHER" id="PTHR46401">
    <property type="entry name" value="GLYCOSYLTRANSFERASE WBBK-RELATED"/>
    <property type="match status" value="1"/>
</dbReference>
<dbReference type="AlphaFoldDB" id="K2HJI9"/>
<dbReference type="Pfam" id="PF00534">
    <property type="entry name" value="Glycos_transf_1"/>
    <property type="match status" value="1"/>
</dbReference>
<evidence type="ECO:0000256" key="1">
    <source>
        <dbReference type="ARBA" id="ARBA00022679"/>
    </source>
</evidence>